<dbReference type="AlphaFoldDB" id="F4L5I6"/>
<dbReference type="HOGENOM" id="CLU_1244462_0_0_10"/>
<evidence type="ECO:0000313" key="1">
    <source>
        <dbReference type="EMBL" id="AEE50850.1"/>
    </source>
</evidence>
<name>F4L5I6_HALH1</name>
<dbReference type="EMBL" id="CP002691">
    <property type="protein sequence ID" value="AEE50850.1"/>
    <property type="molecule type" value="Genomic_DNA"/>
</dbReference>
<reference evidence="1 2" key="1">
    <citation type="journal article" date="2011" name="Stand. Genomic Sci.">
        <title>Complete genome sequence of Haliscomenobacter hydrossis type strain (O).</title>
        <authorList>
            <consortium name="US DOE Joint Genome Institute (JGI-PGF)"/>
            <person name="Daligault H."/>
            <person name="Lapidus A."/>
            <person name="Zeytun A."/>
            <person name="Nolan M."/>
            <person name="Lucas S."/>
            <person name="Del Rio T.G."/>
            <person name="Tice H."/>
            <person name="Cheng J.F."/>
            <person name="Tapia R."/>
            <person name="Han C."/>
            <person name="Goodwin L."/>
            <person name="Pitluck S."/>
            <person name="Liolios K."/>
            <person name="Pagani I."/>
            <person name="Ivanova N."/>
            <person name="Huntemann M."/>
            <person name="Mavromatis K."/>
            <person name="Mikhailova N."/>
            <person name="Pati A."/>
            <person name="Chen A."/>
            <person name="Palaniappan K."/>
            <person name="Land M."/>
            <person name="Hauser L."/>
            <person name="Brambilla E.M."/>
            <person name="Rohde M."/>
            <person name="Verbarg S."/>
            <person name="Goker M."/>
            <person name="Bristow J."/>
            <person name="Eisen J.A."/>
            <person name="Markowitz V."/>
            <person name="Hugenholtz P."/>
            <person name="Kyrpides N.C."/>
            <person name="Klenk H.P."/>
            <person name="Woyke T."/>
        </authorList>
    </citation>
    <scope>NUCLEOTIDE SEQUENCE [LARGE SCALE GENOMIC DNA]</scope>
    <source>
        <strain evidence="2">ATCC 27775 / DSM 1100 / LMG 10767 / O</strain>
    </source>
</reference>
<organism evidence="1 2">
    <name type="scientific">Haliscomenobacter hydrossis (strain ATCC 27775 / DSM 1100 / LMG 10767 / O)</name>
    <dbReference type="NCBI Taxonomy" id="760192"/>
    <lineage>
        <taxon>Bacteria</taxon>
        <taxon>Pseudomonadati</taxon>
        <taxon>Bacteroidota</taxon>
        <taxon>Saprospiria</taxon>
        <taxon>Saprospirales</taxon>
        <taxon>Haliscomenobacteraceae</taxon>
        <taxon>Haliscomenobacter</taxon>
    </lineage>
</organism>
<dbReference type="RefSeq" id="WP_013765393.1">
    <property type="nucleotide sequence ID" value="NC_015510.1"/>
</dbReference>
<evidence type="ECO:0000313" key="2">
    <source>
        <dbReference type="Proteomes" id="UP000008461"/>
    </source>
</evidence>
<gene>
    <name evidence="1" type="ordered locus">Halhy_2986</name>
</gene>
<dbReference type="KEGG" id="hhy:Halhy_2986"/>
<reference key="2">
    <citation type="submission" date="2011-04" db="EMBL/GenBank/DDBJ databases">
        <title>Complete sequence of chromosome of Haliscomenobacter hydrossis DSM 1100.</title>
        <authorList>
            <consortium name="US DOE Joint Genome Institute (JGI-PGF)"/>
            <person name="Lucas S."/>
            <person name="Han J."/>
            <person name="Lapidus A."/>
            <person name="Bruce D."/>
            <person name="Goodwin L."/>
            <person name="Pitluck S."/>
            <person name="Peters L."/>
            <person name="Kyrpides N."/>
            <person name="Mavromatis K."/>
            <person name="Ivanova N."/>
            <person name="Ovchinnikova G."/>
            <person name="Pagani I."/>
            <person name="Daligault H."/>
            <person name="Detter J.C."/>
            <person name="Han C."/>
            <person name="Land M."/>
            <person name="Hauser L."/>
            <person name="Markowitz V."/>
            <person name="Cheng J.-F."/>
            <person name="Hugenholtz P."/>
            <person name="Woyke T."/>
            <person name="Wu D."/>
            <person name="Verbarg S."/>
            <person name="Frueling A."/>
            <person name="Brambilla E."/>
            <person name="Klenk H.-P."/>
            <person name="Eisen J.A."/>
        </authorList>
    </citation>
    <scope>NUCLEOTIDE SEQUENCE</scope>
    <source>
        <strain>DSM 1100</strain>
    </source>
</reference>
<dbReference type="OrthoDB" id="6921581at2"/>
<proteinExistence type="predicted"/>
<protein>
    <submittedName>
        <fullName evidence="1">Uncharacterized protein</fullName>
    </submittedName>
</protein>
<accession>F4L5I6</accession>
<dbReference type="eggNOG" id="ENOG50329WB">
    <property type="taxonomic scope" value="Bacteria"/>
</dbReference>
<sequence>MEIVTRTFERLLTSKTIEDVEKILDDLKIDKKNRMDDKVYPRLKFKITKQEIEELKEKGVITADNLLADLSNADPLTKLLYSVSWKNGDLKKVKHIIEGIVSGQQDEKENGLVFYQFGKYLTKKPGEPIIDQHVLRAFGVYKANGDKEKLDRLKRLSLITKKEKELIDQYKLWLRTDLTRELRDNDNYSYHVDKVLFAVGKSIKEKS</sequence>
<dbReference type="Proteomes" id="UP000008461">
    <property type="component" value="Chromosome"/>
</dbReference>
<keyword evidence="2" id="KW-1185">Reference proteome</keyword>
<dbReference type="STRING" id="760192.Halhy_2986"/>